<feature type="region of interest" description="Disordered" evidence="1">
    <location>
        <begin position="55"/>
        <end position="105"/>
    </location>
</feature>
<dbReference type="Proteomes" id="UP000011571">
    <property type="component" value="Unassembled WGS sequence"/>
</dbReference>
<protein>
    <submittedName>
        <fullName evidence="2">Transducer protein Htr39</fullName>
    </submittedName>
</protein>
<dbReference type="EMBL" id="AOLJ01000007">
    <property type="protein sequence ID" value="ELZ84863.1"/>
    <property type="molecule type" value="Genomic_DNA"/>
</dbReference>
<comment type="caution">
    <text evidence="2">The sequence shown here is derived from an EMBL/GenBank/DDBJ whole genome shotgun (WGS) entry which is preliminary data.</text>
</comment>
<name>M0HM43_HALGM</name>
<feature type="region of interest" description="Disordered" evidence="1">
    <location>
        <begin position="1"/>
        <end position="26"/>
    </location>
</feature>
<evidence type="ECO:0000256" key="1">
    <source>
        <dbReference type="SAM" id="MobiDB-lite"/>
    </source>
</evidence>
<dbReference type="Gene3D" id="1.10.287.950">
    <property type="entry name" value="Methyl-accepting chemotaxis protein"/>
    <property type="match status" value="1"/>
</dbReference>
<dbReference type="AlphaFoldDB" id="M0HM43"/>
<feature type="compositionally biased region" description="Low complexity" evidence="1">
    <location>
        <begin position="69"/>
        <end position="79"/>
    </location>
</feature>
<evidence type="ECO:0000313" key="3">
    <source>
        <dbReference type="Proteomes" id="UP000011571"/>
    </source>
</evidence>
<proteinExistence type="predicted"/>
<gene>
    <name evidence="2" type="ORF">C454_02505</name>
</gene>
<keyword evidence="3" id="KW-1185">Reference proteome</keyword>
<organism evidence="2 3">
    <name type="scientific">Haloferax gibbonsii (strain ATCC 33959 / DSM 4427 / JCM 8863 / NBRC 102184 / NCIMB 2188 / Ma 2.38)</name>
    <dbReference type="NCBI Taxonomy" id="1227459"/>
    <lineage>
        <taxon>Archaea</taxon>
        <taxon>Methanobacteriati</taxon>
        <taxon>Methanobacteriota</taxon>
        <taxon>Stenosarchaea group</taxon>
        <taxon>Halobacteria</taxon>
        <taxon>Halobacteriales</taxon>
        <taxon>Haloferacaceae</taxon>
        <taxon>Haloferax</taxon>
    </lineage>
</organism>
<evidence type="ECO:0000313" key="2">
    <source>
        <dbReference type="EMBL" id="ELZ84863.1"/>
    </source>
</evidence>
<sequence length="105" mass="10336">MCIRDSVSSVSEETTSETATVSAATEEQTAAINEVTRNIRQVSKSAESLKDLVGRFDVGDTGGNGRGGDAPASAGTSPDGSPPSGPQAVADGSGNATGPAPPSDD</sequence>
<accession>M0HM43</accession>
<dbReference type="PATRIC" id="fig|1227459.3.peg.460"/>
<reference evidence="2 3" key="1">
    <citation type="journal article" date="2014" name="PLoS Genet.">
        <title>Phylogenetically driven sequencing of extremely halophilic archaea reveals strategies for static and dynamic osmo-response.</title>
        <authorList>
            <person name="Becker E.A."/>
            <person name="Seitzer P.M."/>
            <person name="Tritt A."/>
            <person name="Larsen D."/>
            <person name="Krusor M."/>
            <person name="Yao A.I."/>
            <person name="Wu D."/>
            <person name="Madern D."/>
            <person name="Eisen J.A."/>
            <person name="Darling A.E."/>
            <person name="Facciotti M.T."/>
        </authorList>
    </citation>
    <scope>NUCLEOTIDE SEQUENCE [LARGE SCALE GENOMIC DNA]</scope>
    <source>
        <strain evidence="3">ATCC 33959 / DSM 4427 / JCM 8863 / NBRC 102184 / NCIMB 2188 / Ma 2.38</strain>
    </source>
</reference>